<sequence length="153" mass="18212">MAAHPAVQSVLMIMVNQNLSLFYNYDLLGELINARYRRGRTNYRETGFRLFAEVFEDKYTKVLSGQYMQRQKPSIIRKASEVYWRNMPQIERQRYSEYASDLNAENSKRRFRPSNFSINMEQFVLTLFDGASSISDQHESNRKEDEINQQQNF</sequence>
<proteinExistence type="predicted"/>
<comment type="caution">
    <text evidence="1">The sequence shown here is derived from an EMBL/GenBank/DDBJ whole genome shotgun (WGS) entry which is preliminary data.</text>
</comment>
<organism evidence="1 2">
    <name type="scientific">Acaulospora colombiana</name>
    <dbReference type="NCBI Taxonomy" id="27376"/>
    <lineage>
        <taxon>Eukaryota</taxon>
        <taxon>Fungi</taxon>
        <taxon>Fungi incertae sedis</taxon>
        <taxon>Mucoromycota</taxon>
        <taxon>Glomeromycotina</taxon>
        <taxon>Glomeromycetes</taxon>
        <taxon>Diversisporales</taxon>
        <taxon>Acaulosporaceae</taxon>
        <taxon>Acaulospora</taxon>
    </lineage>
</organism>
<accession>A0ACA9KAT2</accession>
<evidence type="ECO:0000313" key="2">
    <source>
        <dbReference type="Proteomes" id="UP000789525"/>
    </source>
</evidence>
<name>A0ACA9KAT2_9GLOM</name>
<dbReference type="Proteomes" id="UP000789525">
    <property type="component" value="Unassembled WGS sequence"/>
</dbReference>
<keyword evidence="2" id="KW-1185">Reference proteome</keyword>
<gene>
    <name evidence="1" type="ORF">ACOLOM_LOCUS1192</name>
</gene>
<evidence type="ECO:0000313" key="1">
    <source>
        <dbReference type="EMBL" id="CAG8461592.1"/>
    </source>
</evidence>
<dbReference type="EMBL" id="CAJVPT010001383">
    <property type="protein sequence ID" value="CAG8461592.1"/>
    <property type="molecule type" value="Genomic_DNA"/>
</dbReference>
<reference evidence="1" key="1">
    <citation type="submission" date="2021-06" db="EMBL/GenBank/DDBJ databases">
        <authorList>
            <person name="Kallberg Y."/>
            <person name="Tangrot J."/>
            <person name="Rosling A."/>
        </authorList>
    </citation>
    <scope>NUCLEOTIDE SEQUENCE</scope>
    <source>
        <strain evidence="1">CL356</strain>
    </source>
</reference>
<protein>
    <submittedName>
        <fullName evidence="1">4587_t:CDS:1</fullName>
    </submittedName>
</protein>